<feature type="transmembrane region" description="Helical" evidence="6">
    <location>
        <begin position="60"/>
        <end position="78"/>
    </location>
</feature>
<sequence>MKLDQRRDFSVILLILGVLVVLPLGIGHSRYLMSVLMNCAGVAVIASGVWLTFCIGRINICQAGFALIGGYVTAILIAKAGHSFWIALPLSCLASALCGALIGSMILKLKGIYFSMLTICLTEAIRLAFLNGGNLTQGSKGITGLPQPFSGDSALPLYYLGIALLAIALGVVWRVHYSRLGGIFRAMRLNEDLAESFGVNVWRYRIMAFSIACALGGLGGSYFSVFTQSVYPQSFTVEHSIYYMLFCFLGGLEYVSGAMIGAFALTILFELLQDFQQYQSLIYGVLMIVVMLTLPNGLMALRGFSFSLPFRKGEAK</sequence>
<accession>A0ABW8Z997</accession>
<feature type="transmembrane region" description="Helical" evidence="6">
    <location>
        <begin position="281"/>
        <end position="301"/>
    </location>
</feature>
<feature type="transmembrane region" description="Helical" evidence="6">
    <location>
        <begin position="111"/>
        <end position="129"/>
    </location>
</feature>
<comment type="caution">
    <text evidence="7">The sequence shown here is derived from an EMBL/GenBank/DDBJ whole genome shotgun (WGS) entry which is preliminary data.</text>
</comment>
<feature type="transmembrane region" description="Helical" evidence="6">
    <location>
        <begin position="84"/>
        <end position="104"/>
    </location>
</feature>
<protein>
    <submittedName>
        <fullName evidence="7">Branched-chain amino acid ABC transporter permease</fullName>
    </submittedName>
</protein>
<feature type="transmembrane region" description="Helical" evidence="6">
    <location>
        <begin position="157"/>
        <end position="177"/>
    </location>
</feature>
<gene>
    <name evidence="7" type="ORF">PQR63_14030</name>
</gene>
<dbReference type="Pfam" id="PF02653">
    <property type="entry name" value="BPD_transp_2"/>
    <property type="match status" value="1"/>
</dbReference>
<evidence type="ECO:0000256" key="2">
    <source>
        <dbReference type="ARBA" id="ARBA00022475"/>
    </source>
</evidence>
<keyword evidence="5 6" id="KW-0472">Membrane</keyword>
<keyword evidence="3 6" id="KW-0812">Transmembrane</keyword>
<evidence type="ECO:0000256" key="3">
    <source>
        <dbReference type="ARBA" id="ARBA00022692"/>
    </source>
</evidence>
<dbReference type="CDD" id="cd06581">
    <property type="entry name" value="TM_PBP1_LivM_like"/>
    <property type="match status" value="1"/>
</dbReference>
<keyword evidence="8" id="KW-1185">Reference proteome</keyword>
<evidence type="ECO:0000313" key="8">
    <source>
        <dbReference type="Proteomes" id="UP001629214"/>
    </source>
</evidence>
<dbReference type="EMBL" id="JAQQFR010000008">
    <property type="protein sequence ID" value="MFL9879512.1"/>
    <property type="molecule type" value="Genomic_DNA"/>
</dbReference>
<dbReference type="Proteomes" id="UP001629214">
    <property type="component" value="Unassembled WGS sequence"/>
</dbReference>
<feature type="transmembrane region" description="Helical" evidence="6">
    <location>
        <begin position="206"/>
        <end position="226"/>
    </location>
</feature>
<proteinExistence type="predicted"/>
<evidence type="ECO:0000256" key="1">
    <source>
        <dbReference type="ARBA" id="ARBA00004651"/>
    </source>
</evidence>
<dbReference type="InterPro" id="IPR043428">
    <property type="entry name" value="LivM-like"/>
</dbReference>
<feature type="transmembrane region" description="Helical" evidence="6">
    <location>
        <begin position="32"/>
        <end position="53"/>
    </location>
</feature>
<dbReference type="PANTHER" id="PTHR30482">
    <property type="entry name" value="HIGH-AFFINITY BRANCHED-CHAIN AMINO ACID TRANSPORT SYSTEM PERMEASE"/>
    <property type="match status" value="1"/>
</dbReference>
<evidence type="ECO:0000313" key="7">
    <source>
        <dbReference type="EMBL" id="MFL9879512.1"/>
    </source>
</evidence>
<dbReference type="PANTHER" id="PTHR30482:SF10">
    <property type="entry name" value="HIGH-AFFINITY BRANCHED-CHAIN AMINO ACID TRANSPORT PROTEIN BRAE"/>
    <property type="match status" value="1"/>
</dbReference>
<evidence type="ECO:0000256" key="5">
    <source>
        <dbReference type="ARBA" id="ARBA00023136"/>
    </source>
</evidence>
<name>A0ABW8Z997_9BURK</name>
<organism evidence="7 8">
    <name type="scientific">Herbaspirillum rhizosphaerae</name>
    <dbReference type="NCBI Taxonomy" id="346179"/>
    <lineage>
        <taxon>Bacteria</taxon>
        <taxon>Pseudomonadati</taxon>
        <taxon>Pseudomonadota</taxon>
        <taxon>Betaproteobacteria</taxon>
        <taxon>Burkholderiales</taxon>
        <taxon>Oxalobacteraceae</taxon>
        <taxon>Herbaspirillum</taxon>
    </lineage>
</organism>
<evidence type="ECO:0000256" key="6">
    <source>
        <dbReference type="SAM" id="Phobius"/>
    </source>
</evidence>
<feature type="transmembrane region" description="Helical" evidence="6">
    <location>
        <begin position="241"/>
        <end position="269"/>
    </location>
</feature>
<dbReference type="RefSeq" id="WP_408168522.1">
    <property type="nucleotide sequence ID" value="NZ_JAQQFR010000008.1"/>
</dbReference>
<keyword evidence="2" id="KW-1003">Cell membrane</keyword>
<feature type="transmembrane region" description="Helical" evidence="6">
    <location>
        <begin position="9"/>
        <end position="26"/>
    </location>
</feature>
<keyword evidence="4 6" id="KW-1133">Transmembrane helix</keyword>
<comment type="subcellular location">
    <subcellularLocation>
        <location evidence="1">Cell membrane</location>
        <topology evidence="1">Multi-pass membrane protein</topology>
    </subcellularLocation>
</comment>
<reference evidence="7 8" key="1">
    <citation type="journal article" date="2024" name="Chem. Sci.">
        <title>Discovery of megapolipeptins by genome mining of a Burkholderiales bacteria collection.</title>
        <authorList>
            <person name="Paulo B.S."/>
            <person name="Recchia M.J.J."/>
            <person name="Lee S."/>
            <person name="Fergusson C.H."/>
            <person name="Romanowski S.B."/>
            <person name="Hernandez A."/>
            <person name="Krull N."/>
            <person name="Liu D.Y."/>
            <person name="Cavanagh H."/>
            <person name="Bos A."/>
            <person name="Gray C.A."/>
            <person name="Murphy B.T."/>
            <person name="Linington R.G."/>
            <person name="Eustaquio A.S."/>
        </authorList>
    </citation>
    <scope>NUCLEOTIDE SEQUENCE [LARGE SCALE GENOMIC DNA]</scope>
    <source>
        <strain evidence="7 8">RL21-008-BIB-B</strain>
    </source>
</reference>
<dbReference type="InterPro" id="IPR001851">
    <property type="entry name" value="ABC_transp_permease"/>
</dbReference>
<evidence type="ECO:0000256" key="4">
    <source>
        <dbReference type="ARBA" id="ARBA00022989"/>
    </source>
</evidence>